<dbReference type="Gene3D" id="3.90.930.12">
    <property type="entry name" value="Ribosomal protein L6, alpha-beta domain"/>
    <property type="match status" value="2"/>
</dbReference>
<feature type="domain" description="Large ribosomal subunit protein uL6 alpha-beta" evidence="5">
    <location>
        <begin position="52"/>
        <end position="113"/>
    </location>
</feature>
<keyword evidence="7" id="KW-1185">Reference proteome</keyword>
<protein>
    <recommendedName>
        <fullName evidence="5">Large ribosomal subunit protein uL6 alpha-beta domain-containing protein</fullName>
    </recommendedName>
</protein>
<name>A0A1B7SLT4_9ASCO</name>
<evidence type="ECO:0000256" key="3">
    <source>
        <dbReference type="ARBA" id="ARBA00023274"/>
    </source>
</evidence>
<dbReference type="PROSITE" id="PS00525">
    <property type="entry name" value="RIBOSOMAL_L6_1"/>
    <property type="match status" value="1"/>
</dbReference>
<comment type="similarity">
    <text evidence="1 4">Belongs to the universal ribosomal protein uL6 family.</text>
</comment>
<dbReference type="SUPFAM" id="SSF56053">
    <property type="entry name" value="Ribosomal protein L6"/>
    <property type="match status" value="2"/>
</dbReference>
<dbReference type="GO" id="GO:0019843">
    <property type="term" value="F:rRNA binding"/>
    <property type="evidence" value="ECO:0007669"/>
    <property type="project" value="InterPro"/>
</dbReference>
<evidence type="ECO:0000256" key="4">
    <source>
        <dbReference type="RuleBase" id="RU003869"/>
    </source>
</evidence>
<dbReference type="InterPro" id="IPR002358">
    <property type="entry name" value="Ribosomal_uL6_CS"/>
</dbReference>
<keyword evidence="3 4" id="KW-0687">Ribonucleoprotein</keyword>
<evidence type="ECO:0000259" key="5">
    <source>
        <dbReference type="Pfam" id="PF00347"/>
    </source>
</evidence>
<dbReference type="OrthoDB" id="540873at2759"/>
<dbReference type="PIRSF" id="PIRSF002162">
    <property type="entry name" value="Ribosomal_L6"/>
    <property type="match status" value="1"/>
</dbReference>
<evidence type="ECO:0000313" key="7">
    <source>
        <dbReference type="Proteomes" id="UP000788993"/>
    </source>
</evidence>
<dbReference type="InterPro" id="IPR000702">
    <property type="entry name" value="Ribosomal_uL6-like"/>
</dbReference>
<keyword evidence="2 4" id="KW-0689">Ribosomal protein</keyword>
<dbReference type="EMBL" id="JAEUBD010000983">
    <property type="protein sequence ID" value="KAH3670054.1"/>
    <property type="molecule type" value="Genomic_DNA"/>
</dbReference>
<evidence type="ECO:0000313" key="6">
    <source>
        <dbReference type="EMBL" id="KAH3670054.1"/>
    </source>
</evidence>
<proteinExistence type="inferred from homology"/>
<evidence type="ECO:0000256" key="2">
    <source>
        <dbReference type="ARBA" id="ARBA00022980"/>
    </source>
</evidence>
<comment type="caution">
    <text evidence="6">The sequence shown here is derived from an EMBL/GenBank/DDBJ whole genome shotgun (WGS) entry which is preliminary data.</text>
</comment>
<accession>A0A1B7SLT4</accession>
<dbReference type="GO" id="GO:0006412">
    <property type="term" value="P:translation"/>
    <property type="evidence" value="ECO:0007669"/>
    <property type="project" value="InterPro"/>
</dbReference>
<feature type="domain" description="Large ribosomal subunit protein uL6 alpha-beta" evidence="5">
    <location>
        <begin position="150"/>
        <end position="197"/>
    </location>
</feature>
<dbReference type="Proteomes" id="UP000788993">
    <property type="component" value="Unassembled WGS sequence"/>
</dbReference>
<dbReference type="PANTHER" id="PTHR11655">
    <property type="entry name" value="60S/50S RIBOSOMAL PROTEIN L6/L9"/>
    <property type="match status" value="1"/>
</dbReference>
<dbReference type="InterPro" id="IPR020040">
    <property type="entry name" value="Ribosomal_uL6_a/b-dom"/>
</dbReference>
<dbReference type="PRINTS" id="PR00059">
    <property type="entry name" value="RIBOSOMALL6"/>
</dbReference>
<dbReference type="InterPro" id="IPR036789">
    <property type="entry name" value="Ribosomal_uL6-like_a/b-dom_sf"/>
</dbReference>
<dbReference type="GO" id="GO:0003735">
    <property type="term" value="F:structural constituent of ribosome"/>
    <property type="evidence" value="ECO:0007669"/>
    <property type="project" value="InterPro"/>
</dbReference>
<dbReference type="PANTHER" id="PTHR11655:SF14">
    <property type="entry name" value="LARGE RIBOSOMAL SUBUNIT PROTEIN UL6M"/>
    <property type="match status" value="1"/>
</dbReference>
<dbReference type="RefSeq" id="XP_018212244.1">
    <property type="nucleotide sequence ID" value="XM_018353911.1"/>
</dbReference>
<reference evidence="6" key="1">
    <citation type="journal article" date="2021" name="Open Biol.">
        <title>Shared evolutionary footprints suggest mitochondrial oxidative damage underlies multiple complex I losses in fungi.</title>
        <authorList>
            <person name="Schikora-Tamarit M.A."/>
            <person name="Marcet-Houben M."/>
            <person name="Nosek J."/>
            <person name="Gabaldon T."/>
        </authorList>
    </citation>
    <scope>NUCLEOTIDE SEQUENCE</scope>
    <source>
        <strain evidence="6">NCAIM Y.01608</strain>
    </source>
</reference>
<evidence type="ECO:0000256" key="1">
    <source>
        <dbReference type="ARBA" id="ARBA00009356"/>
    </source>
</evidence>
<dbReference type="InterPro" id="IPR019906">
    <property type="entry name" value="Ribosomal_uL6_bac-type"/>
</dbReference>
<reference evidence="6" key="2">
    <citation type="submission" date="2021-01" db="EMBL/GenBank/DDBJ databases">
        <authorList>
            <person name="Schikora-Tamarit M.A."/>
        </authorList>
    </citation>
    <scope>NUCLEOTIDE SEQUENCE</scope>
    <source>
        <strain evidence="6">NCAIM Y.01608</strain>
    </source>
</reference>
<dbReference type="AlphaFoldDB" id="A0A1B7SLT4"/>
<sequence>MSFVRWFSSLRPVLSHIGSSPVVIPPQVEFEFMDLLVPKFVPKGAKSLRLDRVVTVKGPKGKIDLVLPEFVQVQSSGGRATVSVKRPEDKLQKQLWGTMRALLNNGVIGVTEGHTSTLRLQGTGYRAMLEDVDGVKWVKMKIGKCDLQGLPIPDGITVTAPTQTLLILEGCDKQQLNLFAASLRNMHPPERYKGKGVYLNGETVKLKDKKVK</sequence>
<dbReference type="Pfam" id="PF00347">
    <property type="entry name" value="Ribosomal_L6"/>
    <property type="match status" value="2"/>
</dbReference>
<gene>
    <name evidence="6" type="ORF">OGATHE_002867</name>
</gene>
<organism evidence="6 7">
    <name type="scientific">Ogataea polymorpha</name>
    <dbReference type="NCBI Taxonomy" id="460523"/>
    <lineage>
        <taxon>Eukaryota</taxon>
        <taxon>Fungi</taxon>
        <taxon>Dikarya</taxon>
        <taxon>Ascomycota</taxon>
        <taxon>Saccharomycotina</taxon>
        <taxon>Pichiomycetes</taxon>
        <taxon>Pichiales</taxon>
        <taxon>Pichiaceae</taxon>
        <taxon>Ogataea</taxon>
    </lineage>
</organism>
<dbReference type="GO" id="GO:0005762">
    <property type="term" value="C:mitochondrial large ribosomal subunit"/>
    <property type="evidence" value="ECO:0007669"/>
    <property type="project" value="TreeGrafter"/>
</dbReference>